<reference evidence="2 3" key="1">
    <citation type="submission" date="2013-08" db="EMBL/GenBank/DDBJ databases">
        <title>Intrasporangium oryzae NRRL B-24470.</title>
        <authorList>
            <person name="Liu H."/>
            <person name="Wang G."/>
        </authorList>
    </citation>
    <scope>NUCLEOTIDE SEQUENCE [LARGE SCALE GENOMIC DNA]</scope>
    <source>
        <strain evidence="2 3">NRRL B-24470</strain>
    </source>
</reference>
<dbReference type="Proteomes" id="UP000019489">
    <property type="component" value="Unassembled WGS sequence"/>
</dbReference>
<feature type="domain" description="RsbT co-antagonist protein RsbRD N-terminal" evidence="1">
    <location>
        <begin position="13"/>
        <end position="129"/>
    </location>
</feature>
<evidence type="ECO:0000313" key="3">
    <source>
        <dbReference type="Proteomes" id="UP000019489"/>
    </source>
</evidence>
<dbReference type="STRING" id="1386089.N865_10905"/>
<keyword evidence="3" id="KW-1185">Reference proteome</keyword>
<dbReference type="RefSeq" id="WP_034806228.1">
    <property type="nucleotide sequence ID" value="NZ_AWSA01000024.1"/>
</dbReference>
<gene>
    <name evidence="2" type="ORF">N865_10905</name>
</gene>
<evidence type="ECO:0000313" key="2">
    <source>
        <dbReference type="EMBL" id="EWT01328.1"/>
    </source>
</evidence>
<dbReference type="AlphaFoldDB" id="W9G915"/>
<dbReference type="InterPro" id="IPR025751">
    <property type="entry name" value="RsbRD_N_dom"/>
</dbReference>
<dbReference type="EMBL" id="AWSA01000024">
    <property type="protein sequence ID" value="EWT01328.1"/>
    <property type="molecule type" value="Genomic_DNA"/>
</dbReference>
<proteinExistence type="predicted"/>
<dbReference type="OrthoDB" id="4867151at2"/>
<dbReference type="Pfam" id="PF14361">
    <property type="entry name" value="RsbRD_N"/>
    <property type="match status" value="1"/>
</dbReference>
<protein>
    <recommendedName>
        <fullName evidence="1">RsbT co-antagonist protein RsbRD N-terminal domain-containing protein</fullName>
    </recommendedName>
</protein>
<dbReference type="eggNOG" id="ENOG50331DV">
    <property type="taxonomic scope" value="Bacteria"/>
</dbReference>
<accession>W9G915</accession>
<organism evidence="2 3">
    <name type="scientific">Intrasporangium oryzae NRRL B-24470</name>
    <dbReference type="NCBI Taxonomy" id="1386089"/>
    <lineage>
        <taxon>Bacteria</taxon>
        <taxon>Bacillati</taxon>
        <taxon>Actinomycetota</taxon>
        <taxon>Actinomycetes</taxon>
        <taxon>Micrococcales</taxon>
        <taxon>Intrasporangiaceae</taxon>
        <taxon>Intrasporangium</taxon>
    </lineage>
</organism>
<name>W9G915_9MICO</name>
<sequence length="151" mass="16508">MELDALLSEAQDAVLDEAYTAVQRSHVAHYELAGEALTRQRLAELFTLVVDAIRTRHLAALSAHVEAVAEDRFEHGFDVSEVQVAFNSLEEAMWRRVVSEVPADELAEAIGLLSTVLGFGKDTLARAYVSLASRRHVPTLDLSELFGGTSS</sequence>
<comment type="caution">
    <text evidence="2">The sequence shown here is derived from an EMBL/GenBank/DDBJ whole genome shotgun (WGS) entry which is preliminary data.</text>
</comment>
<evidence type="ECO:0000259" key="1">
    <source>
        <dbReference type="Pfam" id="PF14361"/>
    </source>
</evidence>